<protein>
    <submittedName>
        <fullName evidence="2">Fimbrial protein</fullName>
    </submittedName>
</protein>
<feature type="chain" id="PRO_5018191188" evidence="1">
    <location>
        <begin position="21"/>
        <end position="38"/>
    </location>
</feature>
<organism evidence="2 3">
    <name type="scientific">Escherichia coli</name>
    <dbReference type="NCBI Taxonomy" id="562"/>
    <lineage>
        <taxon>Bacteria</taxon>
        <taxon>Pseudomonadati</taxon>
        <taxon>Pseudomonadota</taxon>
        <taxon>Gammaproteobacteria</taxon>
        <taxon>Enterobacterales</taxon>
        <taxon>Enterobacteriaceae</taxon>
        <taxon>Escherichia</taxon>
    </lineage>
</organism>
<name>A0A3L9FPK1_ECOLX</name>
<dbReference type="PROSITE" id="PS51257">
    <property type="entry name" value="PROKAR_LIPOPROTEIN"/>
    <property type="match status" value="1"/>
</dbReference>
<reference evidence="2 3" key="1">
    <citation type="submission" date="2018-10" db="EMBL/GenBank/DDBJ databases">
        <title>Comparison of Escherichia coli isolates recovered from retail chicken and from chicken fecal samples by antimicrobial susceptibility test and whole genome sequencing.</title>
        <authorList>
            <person name="Tang B."/>
            <person name="Ma Y."/>
            <person name="He X."/>
            <person name="Cao L."/>
            <person name="Xia X."/>
            <person name="Yang H."/>
        </authorList>
    </citation>
    <scope>NUCLEOTIDE SEQUENCE [LARGE SCALE GENOMIC DNA]</scope>
    <source>
        <strain evidence="2 3">CMJH98b</strain>
    </source>
</reference>
<accession>A0A3L9FPK1</accession>
<proteinExistence type="predicted"/>
<dbReference type="AlphaFoldDB" id="A0A3L9FPK1"/>
<dbReference type="EMBL" id="RDDM01001966">
    <property type="protein sequence ID" value="RLY26954.1"/>
    <property type="molecule type" value="Genomic_DNA"/>
</dbReference>
<feature type="non-terminal residue" evidence="2">
    <location>
        <position position="38"/>
    </location>
</feature>
<comment type="caution">
    <text evidence="2">The sequence shown here is derived from an EMBL/GenBank/DDBJ whole genome shotgun (WGS) entry which is preliminary data.</text>
</comment>
<keyword evidence="1" id="KW-0732">Signal</keyword>
<dbReference type="Proteomes" id="UP000281340">
    <property type="component" value="Unassembled WGS sequence"/>
</dbReference>
<sequence length="38" mass="3713">MKRAPLITGLLLISTSCAYASSGGCGADSTSGATNYSS</sequence>
<evidence type="ECO:0000256" key="1">
    <source>
        <dbReference type="SAM" id="SignalP"/>
    </source>
</evidence>
<evidence type="ECO:0000313" key="3">
    <source>
        <dbReference type="Proteomes" id="UP000281340"/>
    </source>
</evidence>
<gene>
    <name evidence="2" type="ORF">EAI46_38095</name>
</gene>
<evidence type="ECO:0000313" key="2">
    <source>
        <dbReference type="EMBL" id="RLY26954.1"/>
    </source>
</evidence>
<feature type="signal peptide" evidence="1">
    <location>
        <begin position="1"/>
        <end position="20"/>
    </location>
</feature>